<keyword evidence="9 16" id="KW-0227">DNA damage</keyword>
<keyword evidence="10" id="KW-0671">Queuosine biosynthesis</keyword>
<dbReference type="Pfam" id="PF13484">
    <property type="entry name" value="Fer4_16"/>
    <property type="match status" value="1"/>
</dbReference>
<evidence type="ECO:0000256" key="17">
    <source>
        <dbReference type="SAM" id="MobiDB-lite"/>
    </source>
</evidence>
<comment type="catalytic activity">
    <reaction evidence="1 16">
        <text>a 4-O-methyl-thymidine in DNA + L-cysteinyl-[protein] = a thymidine in DNA + S-methyl-L-cysteinyl-[protein]</text>
        <dbReference type="Rhea" id="RHEA:53428"/>
        <dbReference type="Rhea" id="RHEA-COMP:10131"/>
        <dbReference type="Rhea" id="RHEA-COMP:10132"/>
        <dbReference type="Rhea" id="RHEA-COMP:13555"/>
        <dbReference type="Rhea" id="RHEA-COMP:13556"/>
        <dbReference type="ChEBI" id="CHEBI:29950"/>
        <dbReference type="ChEBI" id="CHEBI:82612"/>
        <dbReference type="ChEBI" id="CHEBI:137386"/>
        <dbReference type="ChEBI" id="CHEBI:137387"/>
        <dbReference type="EC" id="2.1.1.63"/>
    </reaction>
</comment>
<dbReference type="Gene3D" id="1.25.10.10">
    <property type="entry name" value="Leucine-rich Repeat Variant"/>
    <property type="match status" value="1"/>
</dbReference>
<evidence type="ECO:0000256" key="3">
    <source>
        <dbReference type="ARBA" id="ARBA00022485"/>
    </source>
</evidence>
<dbReference type="InterPro" id="IPR008332">
    <property type="entry name" value="MethylG_MeTrfase_N"/>
</dbReference>
<dbReference type="SUPFAM" id="SSF53155">
    <property type="entry name" value="Methylated DNA-protein cysteine methyltransferase domain"/>
    <property type="match status" value="1"/>
</dbReference>
<dbReference type="InterPro" id="IPR013542">
    <property type="entry name" value="QueG_DUF1730"/>
</dbReference>
<dbReference type="FunFam" id="3.30.70.20:FF:000037">
    <property type="entry name" value="Epoxyqueuosine reductase"/>
    <property type="match status" value="1"/>
</dbReference>
<evidence type="ECO:0000256" key="9">
    <source>
        <dbReference type="ARBA" id="ARBA00022763"/>
    </source>
</evidence>
<dbReference type="InterPro" id="IPR017896">
    <property type="entry name" value="4Fe4S_Fe-S-bd"/>
</dbReference>
<proteinExistence type="inferred from homology"/>
<comment type="function">
    <text evidence="16">Involved in the cellular defense against the biological effects of O6-methylguanine (O6-MeG) and O4-methylthymine (O4-MeT) in DNA. Repairs the methylated nucleobase in DNA by stoichiometrically transferring the methyl group to a cysteine residue in the enzyme. This is a suicide reaction: the enzyme is irreversibly inactivated.</text>
</comment>
<dbReference type="GO" id="GO:0008616">
    <property type="term" value="P:tRNA queuosine(34) biosynthetic process"/>
    <property type="evidence" value="ECO:0007669"/>
    <property type="project" value="UniProtKB-KW"/>
</dbReference>
<comment type="similarity">
    <text evidence="2 16">Belongs to the MGMT family.</text>
</comment>
<organism evidence="19 20">
    <name type="scientific">Paenibacillus campinasensis</name>
    <dbReference type="NCBI Taxonomy" id="66347"/>
    <lineage>
        <taxon>Bacteria</taxon>
        <taxon>Bacillati</taxon>
        <taxon>Bacillota</taxon>
        <taxon>Bacilli</taxon>
        <taxon>Bacillales</taxon>
        <taxon>Paenibacillaceae</taxon>
        <taxon>Paenibacillus</taxon>
    </lineage>
</organism>
<keyword evidence="12" id="KW-0408">Iron</keyword>
<evidence type="ECO:0000256" key="8">
    <source>
        <dbReference type="ARBA" id="ARBA00022723"/>
    </source>
</evidence>
<dbReference type="GO" id="GO:0003908">
    <property type="term" value="F:methylated-DNA-[protein]-cysteine S-methyltransferase activity"/>
    <property type="evidence" value="ECO:0007669"/>
    <property type="project" value="UniProtKB-UniRule"/>
</dbReference>
<reference evidence="19 20" key="1">
    <citation type="submission" date="2017-07" db="EMBL/GenBank/DDBJ databases">
        <title>Isolation and whole genome analysis of endospore-forming bacteria from heroin.</title>
        <authorList>
            <person name="Kalinowski J."/>
            <person name="Ahrens B."/>
            <person name="Al-Dilaimi A."/>
            <person name="Winkler A."/>
            <person name="Wibberg D."/>
            <person name="Schleenbecker U."/>
            <person name="Ruckert C."/>
            <person name="Wolfel R."/>
            <person name="Grass G."/>
        </authorList>
    </citation>
    <scope>NUCLEOTIDE SEQUENCE [LARGE SCALE GENOMIC DNA]</scope>
    <source>
        <strain evidence="19 20">7537-G1</strain>
    </source>
</reference>
<dbReference type="HAMAP" id="MF_00772">
    <property type="entry name" value="OGT"/>
    <property type="match status" value="1"/>
</dbReference>
<evidence type="ECO:0000256" key="11">
    <source>
        <dbReference type="ARBA" id="ARBA00023002"/>
    </source>
</evidence>
<dbReference type="EMBL" id="NPBY01000045">
    <property type="protein sequence ID" value="PAD75522.1"/>
    <property type="molecule type" value="Genomic_DNA"/>
</dbReference>
<keyword evidence="6 16" id="KW-0808">Transferase</keyword>
<comment type="caution">
    <text evidence="19">The sequence shown here is derived from an EMBL/GenBank/DDBJ whole genome shotgun (WGS) entry which is preliminary data.</text>
</comment>
<dbReference type="Pfam" id="PF08331">
    <property type="entry name" value="QueG_DUF1730"/>
    <property type="match status" value="1"/>
</dbReference>
<dbReference type="NCBIfam" id="TIGR00276">
    <property type="entry name" value="tRNA epoxyqueuosine(34) reductase QueG"/>
    <property type="match status" value="1"/>
</dbReference>
<evidence type="ECO:0000256" key="12">
    <source>
        <dbReference type="ARBA" id="ARBA00023004"/>
    </source>
</evidence>
<dbReference type="Gene3D" id="3.30.70.20">
    <property type="match status" value="1"/>
</dbReference>
<dbReference type="PROSITE" id="PS51379">
    <property type="entry name" value="4FE4S_FER_2"/>
    <property type="match status" value="1"/>
</dbReference>
<dbReference type="PROSITE" id="PS00374">
    <property type="entry name" value="MGMT"/>
    <property type="match status" value="1"/>
</dbReference>
<evidence type="ECO:0000256" key="4">
    <source>
        <dbReference type="ARBA" id="ARBA00022490"/>
    </source>
</evidence>
<evidence type="ECO:0000256" key="6">
    <source>
        <dbReference type="ARBA" id="ARBA00022679"/>
    </source>
</evidence>
<dbReference type="PANTHER" id="PTHR30002">
    <property type="entry name" value="EPOXYQUEUOSINE REDUCTASE"/>
    <property type="match status" value="1"/>
</dbReference>
<keyword evidence="3" id="KW-0004">4Fe-4S</keyword>
<keyword evidence="14 16" id="KW-0234">DNA repair</keyword>
<dbReference type="SUPFAM" id="SSF48371">
    <property type="entry name" value="ARM repeat"/>
    <property type="match status" value="1"/>
</dbReference>
<gene>
    <name evidence="19" type="primary">queG</name>
    <name evidence="19" type="ORF">CHH67_15050</name>
</gene>
<evidence type="ECO:0000256" key="7">
    <source>
        <dbReference type="ARBA" id="ARBA00022694"/>
    </source>
</evidence>
<dbReference type="Pfam" id="PF01035">
    <property type="entry name" value="DNA_binding_1"/>
    <property type="match status" value="1"/>
</dbReference>
<dbReference type="InterPro" id="IPR036631">
    <property type="entry name" value="MGMT_N_sf"/>
</dbReference>
<feature type="region of interest" description="Disordered" evidence="17">
    <location>
        <begin position="387"/>
        <end position="443"/>
    </location>
</feature>
<dbReference type="Pfam" id="PF13646">
    <property type="entry name" value="HEAT_2"/>
    <property type="match status" value="1"/>
</dbReference>
<dbReference type="InterPro" id="IPR001497">
    <property type="entry name" value="MethylDNA_cys_MeTrfase_AS"/>
</dbReference>
<dbReference type="InterPro" id="IPR014048">
    <property type="entry name" value="MethylDNA_cys_MeTrfase_DNA-bd"/>
</dbReference>
<dbReference type="GO" id="GO:0006307">
    <property type="term" value="P:DNA alkylation repair"/>
    <property type="evidence" value="ECO:0007669"/>
    <property type="project" value="UniProtKB-UniRule"/>
</dbReference>
<dbReference type="InterPro" id="IPR004453">
    <property type="entry name" value="QueG"/>
</dbReference>
<dbReference type="GO" id="GO:0005737">
    <property type="term" value="C:cytoplasm"/>
    <property type="evidence" value="ECO:0007669"/>
    <property type="project" value="UniProtKB-SubCell"/>
</dbReference>
<feature type="domain" description="4Fe-4S ferredoxin-type" evidence="18">
    <location>
        <begin position="190"/>
        <end position="220"/>
    </location>
</feature>
<keyword evidence="5 16" id="KW-0489">Methyltransferase</keyword>
<dbReference type="InterPro" id="IPR004155">
    <property type="entry name" value="PBS_lyase_HEAT"/>
</dbReference>
<dbReference type="GO" id="GO:0046872">
    <property type="term" value="F:metal ion binding"/>
    <property type="evidence" value="ECO:0007669"/>
    <property type="project" value="UniProtKB-KW"/>
</dbReference>
<dbReference type="OrthoDB" id="9784571at2"/>
<protein>
    <recommendedName>
        <fullName evidence="16">Methylated-DNA--protein-cysteine methyltransferase</fullName>
        <ecNumber evidence="16">2.1.1.63</ecNumber>
    </recommendedName>
    <alternativeName>
        <fullName evidence="16">6-O-methylguanine-DNA methyltransferase</fullName>
        <shortName evidence="16">MGMT</shortName>
    </alternativeName>
    <alternativeName>
        <fullName evidence="16">O-6-methylguanine-DNA-alkyltransferase</fullName>
    </alternativeName>
</protein>
<dbReference type="Gene3D" id="1.10.10.10">
    <property type="entry name" value="Winged helix-like DNA-binding domain superfamily/Winged helix DNA-binding domain"/>
    <property type="match status" value="1"/>
</dbReference>
<evidence type="ECO:0000256" key="2">
    <source>
        <dbReference type="ARBA" id="ARBA00008711"/>
    </source>
</evidence>
<dbReference type="InterPro" id="IPR023546">
    <property type="entry name" value="MGMT"/>
</dbReference>
<dbReference type="GO" id="GO:0052693">
    <property type="term" value="F:epoxyqueuosine reductase activity"/>
    <property type="evidence" value="ECO:0007669"/>
    <property type="project" value="TreeGrafter"/>
</dbReference>
<dbReference type="GO" id="GO:0051539">
    <property type="term" value="F:4 iron, 4 sulfur cluster binding"/>
    <property type="evidence" value="ECO:0007669"/>
    <property type="project" value="UniProtKB-KW"/>
</dbReference>
<dbReference type="Pfam" id="PF02870">
    <property type="entry name" value="Methyltransf_1N"/>
    <property type="match status" value="1"/>
</dbReference>
<dbReference type="EC" id="2.1.1.63" evidence="16"/>
<dbReference type="FunFam" id="1.10.10.10:FF:000214">
    <property type="entry name" value="Methylated-DNA--protein-cysteine methyltransferase"/>
    <property type="match status" value="1"/>
</dbReference>
<evidence type="ECO:0000256" key="15">
    <source>
        <dbReference type="ARBA" id="ARBA00049348"/>
    </source>
</evidence>
<dbReference type="PROSITE" id="PS00198">
    <property type="entry name" value="4FE4S_FER_1"/>
    <property type="match status" value="1"/>
</dbReference>
<keyword evidence="11" id="KW-0560">Oxidoreductase</keyword>
<keyword evidence="7" id="KW-0819">tRNA processing</keyword>
<evidence type="ECO:0000256" key="14">
    <source>
        <dbReference type="ARBA" id="ARBA00023204"/>
    </source>
</evidence>
<evidence type="ECO:0000256" key="13">
    <source>
        <dbReference type="ARBA" id="ARBA00023014"/>
    </source>
</evidence>
<dbReference type="RefSeq" id="WP_095266012.1">
    <property type="nucleotide sequence ID" value="NZ_NPBY01000045.1"/>
</dbReference>
<evidence type="ECO:0000256" key="10">
    <source>
        <dbReference type="ARBA" id="ARBA00022785"/>
    </source>
</evidence>
<dbReference type="SUPFAM" id="SSF46767">
    <property type="entry name" value="Methylated DNA-protein cysteine methyltransferase, C-terminal domain"/>
    <property type="match status" value="1"/>
</dbReference>
<evidence type="ECO:0000313" key="19">
    <source>
        <dbReference type="EMBL" id="PAD75522.1"/>
    </source>
</evidence>
<dbReference type="Proteomes" id="UP000215596">
    <property type="component" value="Unassembled WGS sequence"/>
</dbReference>
<name>A0A268EQX0_9BACL</name>
<dbReference type="InterPro" id="IPR011989">
    <property type="entry name" value="ARM-like"/>
</dbReference>
<dbReference type="InterPro" id="IPR016024">
    <property type="entry name" value="ARM-type_fold"/>
</dbReference>
<dbReference type="InterPro" id="IPR036388">
    <property type="entry name" value="WH-like_DNA-bd_sf"/>
</dbReference>
<evidence type="ECO:0000256" key="16">
    <source>
        <dbReference type="HAMAP-Rule" id="MF_00772"/>
    </source>
</evidence>
<comment type="catalytic activity">
    <reaction evidence="15 16">
        <text>a 6-O-methyl-2'-deoxyguanosine in DNA + L-cysteinyl-[protein] = S-methyl-L-cysteinyl-[protein] + a 2'-deoxyguanosine in DNA</text>
        <dbReference type="Rhea" id="RHEA:24000"/>
        <dbReference type="Rhea" id="RHEA-COMP:10131"/>
        <dbReference type="Rhea" id="RHEA-COMP:10132"/>
        <dbReference type="Rhea" id="RHEA-COMP:11367"/>
        <dbReference type="Rhea" id="RHEA-COMP:11368"/>
        <dbReference type="ChEBI" id="CHEBI:29950"/>
        <dbReference type="ChEBI" id="CHEBI:82612"/>
        <dbReference type="ChEBI" id="CHEBI:85445"/>
        <dbReference type="ChEBI" id="CHEBI:85448"/>
        <dbReference type="EC" id="2.1.1.63"/>
    </reaction>
</comment>
<feature type="active site" description="Nucleophile; methyl group acceptor" evidence="16">
    <location>
        <position position="583"/>
    </location>
</feature>
<dbReference type="NCBIfam" id="TIGR00589">
    <property type="entry name" value="ogt"/>
    <property type="match status" value="1"/>
</dbReference>
<evidence type="ECO:0000256" key="1">
    <source>
        <dbReference type="ARBA" id="ARBA00001286"/>
    </source>
</evidence>
<dbReference type="AlphaFoldDB" id="A0A268EQX0"/>
<evidence type="ECO:0000256" key="5">
    <source>
        <dbReference type="ARBA" id="ARBA00022603"/>
    </source>
</evidence>
<evidence type="ECO:0000313" key="20">
    <source>
        <dbReference type="Proteomes" id="UP000215596"/>
    </source>
</evidence>
<sequence>MTDRLGSYAPPPSVWEELKAELKQAAPELGIDDIGFASAEPFVSLKSILQQHRDKGYESGFEEPDLHKRVTPMLPGTEPASLIAIAVAYPSKMANPPKSEPGKYRGIMARSAWGRDYHHVLREAMSRLEAFIRERVPDAVLESMVDTGALVDRAVAQRAGIGFSAKNCAIISPKYGSWIYLGEMVTNIPFPPDTPVTEDCGECTKCIDACPTGALVGPGQLNSQRCISFLTQTKGFLDEEVMRKIGNRLYGCDTCQIVCPKNRGKNWDHHPALQPDPEKAKPLLLPILDLSNREFKETYGDTAAAWRGRKPIQRNAVIALGNFRDASAVPKLSEVLLKDPRPELRGTAAWALGRIGGEEAMNNLEKGMASEQDSQVRNMLQQALSKLKSASNTDTPAAEHEQARSQTDNAEAHGASGQGGTQQGSGPADAPVQGAEPMAVPEGGPEMIYYDEIQSPVGPLTLCATDKGLCLIEFGSFYVKEAVIQQWSRTWAGNGGYKRDPERLAPAAQQLKQYFAGELKAFDLPLDMRGTSFQLQVWEALKAIPYGSVRSYKDIAESIGRPKAVRAVGGANNKNPIPIVVPCHRVLGADNSLIGYGGGVELKRTLLVLEGAIADR</sequence>
<comment type="miscellaneous">
    <text evidence="16">This enzyme catalyzes only one turnover and therefore is not strictly catalytic. According to one definition, an enzyme is a biocatalyst that acts repeatedly and over many reaction cycles.</text>
</comment>
<accession>A0A268EQX0</accession>
<dbReference type="CDD" id="cd06445">
    <property type="entry name" value="ATase"/>
    <property type="match status" value="1"/>
</dbReference>
<dbReference type="GO" id="GO:0032259">
    <property type="term" value="P:methylation"/>
    <property type="evidence" value="ECO:0007669"/>
    <property type="project" value="UniProtKB-KW"/>
</dbReference>
<evidence type="ECO:0000259" key="18">
    <source>
        <dbReference type="PROSITE" id="PS51379"/>
    </source>
</evidence>
<dbReference type="InterPro" id="IPR017900">
    <property type="entry name" value="4Fe4S_Fe_S_CS"/>
</dbReference>
<dbReference type="SMART" id="SM00567">
    <property type="entry name" value="EZ_HEAT"/>
    <property type="match status" value="2"/>
</dbReference>
<keyword evidence="13" id="KW-0411">Iron-sulfur</keyword>
<dbReference type="SUPFAM" id="SSF54862">
    <property type="entry name" value="4Fe-4S ferredoxins"/>
    <property type="match status" value="1"/>
</dbReference>
<keyword evidence="8" id="KW-0479">Metal-binding</keyword>
<dbReference type="InterPro" id="IPR036217">
    <property type="entry name" value="MethylDNA_cys_MeTrfase_DNAb"/>
</dbReference>
<dbReference type="Gene3D" id="3.30.160.70">
    <property type="entry name" value="Methylated DNA-protein cysteine methyltransferase domain"/>
    <property type="match status" value="1"/>
</dbReference>
<keyword evidence="4 16" id="KW-0963">Cytoplasm</keyword>
<dbReference type="PANTHER" id="PTHR30002:SF4">
    <property type="entry name" value="EPOXYQUEUOSINE REDUCTASE"/>
    <property type="match status" value="1"/>
</dbReference>
<comment type="subcellular location">
    <subcellularLocation>
        <location evidence="16">Cytoplasm</location>
    </subcellularLocation>
</comment>